<accession>A0ABT8BNJ3</accession>
<gene>
    <name evidence="1" type="ORF">QWZ16_00785</name>
</gene>
<protein>
    <submittedName>
        <fullName evidence="1">Uncharacterized protein</fullName>
    </submittedName>
</protein>
<reference evidence="2" key="1">
    <citation type="journal article" date="2019" name="Int. J. Syst. Evol. Microbiol.">
        <title>The Global Catalogue of Microorganisms (GCM) 10K type strain sequencing project: providing services to taxonomists for standard genome sequencing and annotation.</title>
        <authorList>
            <consortium name="The Broad Institute Genomics Platform"/>
            <consortium name="The Broad Institute Genome Sequencing Center for Infectious Disease"/>
            <person name="Wu L."/>
            <person name="Ma J."/>
        </authorList>
    </citation>
    <scope>NUCLEOTIDE SEQUENCE [LARGE SCALE GENOMIC DNA]</scope>
    <source>
        <strain evidence="2">CECT 7398</strain>
    </source>
</reference>
<proteinExistence type="predicted"/>
<dbReference type="EMBL" id="JAUFQC010000001">
    <property type="protein sequence ID" value="MDN3608322.1"/>
    <property type="molecule type" value="Genomic_DNA"/>
</dbReference>
<evidence type="ECO:0000313" key="2">
    <source>
        <dbReference type="Proteomes" id="UP001238540"/>
    </source>
</evidence>
<sequence>MDTSLGVERDLKGRLIISTLDSELNQASKHHKHRVIALIEVRAA</sequence>
<dbReference type="Proteomes" id="UP001238540">
    <property type="component" value="Unassembled WGS sequence"/>
</dbReference>
<keyword evidence="2" id="KW-1185">Reference proteome</keyword>
<name>A0ABT8BNJ3_9VIBR</name>
<comment type="caution">
    <text evidence="1">The sequence shown here is derived from an EMBL/GenBank/DDBJ whole genome shotgun (WGS) entry which is preliminary data.</text>
</comment>
<evidence type="ECO:0000313" key="1">
    <source>
        <dbReference type="EMBL" id="MDN3608322.1"/>
    </source>
</evidence>
<organism evidence="1 2">
    <name type="scientific">Vibrio ostreicida</name>
    <dbReference type="NCBI Taxonomy" id="526588"/>
    <lineage>
        <taxon>Bacteria</taxon>
        <taxon>Pseudomonadati</taxon>
        <taxon>Pseudomonadota</taxon>
        <taxon>Gammaproteobacteria</taxon>
        <taxon>Vibrionales</taxon>
        <taxon>Vibrionaceae</taxon>
        <taxon>Vibrio</taxon>
    </lineage>
</organism>
<dbReference type="RefSeq" id="WP_281249530.1">
    <property type="nucleotide sequence ID" value="NZ_JABEYA020000009.1"/>
</dbReference>